<proteinExistence type="inferred from homology"/>
<dbReference type="GO" id="GO:0004222">
    <property type="term" value="F:metalloendopeptidase activity"/>
    <property type="evidence" value="ECO:0007669"/>
    <property type="project" value="InterPro"/>
</dbReference>
<evidence type="ECO:0000256" key="3">
    <source>
        <dbReference type="ARBA" id="ARBA00022723"/>
    </source>
</evidence>
<evidence type="ECO:0000313" key="9">
    <source>
        <dbReference type="EMBL" id="KAH0602177.1"/>
    </source>
</evidence>
<gene>
    <name evidence="9" type="ORF">MHUMG1_01056</name>
</gene>
<dbReference type="AlphaFoldDB" id="A0A9P8SCG1"/>
<keyword evidence="10" id="KW-1185">Reference proteome</keyword>
<dbReference type="Proteomes" id="UP000764110">
    <property type="component" value="Unassembled WGS sequence"/>
</dbReference>
<dbReference type="Gene3D" id="3.40.390.10">
    <property type="entry name" value="Collagenase (Catalytic Domain)"/>
    <property type="match status" value="1"/>
</dbReference>
<accession>A0A9P8SCG1</accession>
<sequence>MSQHLPLLPNLADITNIAQRHVAEHRIVIDTIMSEVTIVTACFSNVMAPIAELENKQSGEKATIAALRFAAMEKAMQHAVEEAEKIWLDYNAEVDKNTTLFNLLWAVKSKNEQLNHESQRLLDRFLMRYTDCGHGSLDNDGIQEWHSTNQEIEALCTQFNQNVREFDGNSCGVFFTDDELEGIPQYELEDYQIGLDGRRRIPLQWGLYVSVLRFARNSETRKRFQLAWGQRLPENIHLFKRIALLRHKNARLRGYKSHAASRLPYRMAVSTEWVDSLLEELSVVMIAEGKKRFELIERTKIRNTATNDITESNNMGSWDVAYYNRILNEEYASVNQEKIMEYFPFHHTFNTLLELFATYLQLRFEKLTAEQLDGHIWCPDVEVWRLWDERPETKGMPIGYLYADLLGRPHKYKGNQAVNLQPVWLPTLLLVLLLDLMYASQSDSNPLQGYLKNDGTRVLPVTTLMCNFSARILNGYLKYEEAWVKENPNVPIPPAEIPDELLEGLMETRRDSRLDRCLSQLCDAKFDLAVHNPSTDKALAELDEVKLFVDLYESASVFAQNIFEKVFAKDYQCKTSWNRFRTELLEHGGSRDERVMLEKFLGSAPSTFALFRSLNIPYSATETLPK</sequence>
<dbReference type="InterPro" id="IPR024080">
    <property type="entry name" value="Neurolysin/TOP_N"/>
</dbReference>
<comment type="caution">
    <text evidence="9">The sequence shown here is derived from an EMBL/GenBank/DDBJ whole genome shotgun (WGS) entry which is preliminary data.</text>
</comment>
<organism evidence="9 10">
    <name type="scientific">Metarhizium humberi</name>
    <dbReference type="NCBI Taxonomy" id="2596975"/>
    <lineage>
        <taxon>Eukaryota</taxon>
        <taxon>Fungi</taxon>
        <taxon>Dikarya</taxon>
        <taxon>Ascomycota</taxon>
        <taxon>Pezizomycotina</taxon>
        <taxon>Sordariomycetes</taxon>
        <taxon>Hypocreomycetidae</taxon>
        <taxon>Hypocreales</taxon>
        <taxon>Clavicipitaceae</taxon>
        <taxon>Metarhizium</taxon>
    </lineage>
</organism>
<name>A0A9P8SCG1_9HYPO</name>
<protein>
    <recommendedName>
        <fullName evidence="8">Peptidase M3A/M3B catalytic domain-containing protein</fullName>
    </recommendedName>
</protein>
<evidence type="ECO:0000259" key="8">
    <source>
        <dbReference type="Pfam" id="PF01432"/>
    </source>
</evidence>
<dbReference type="InterPro" id="IPR045090">
    <property type="entry name" value="Pept_M3A_M3B"/>
</dbReference>
<dbReference type="GO" id="GO:0006508">
    <property type="term" value="P:proteolysis"/>
    <property type="evidence" value="ECO:0007669"/>
    <property type="project" value="UniProtKB-KW"/>
</dbReference>
<keyword evidence="3 7" id="KW-0479">Metal-binding</keyword>
<evidence type="ECO:0000256" key="6">
    <source>
        <dbReference type="ARBA" id="ARBA00023049"/>
    </source>
</evidence>
<reference evidence="9 10" key="1">
    <citation type="submission" date="2020-07" db="EMBL/GenBank/DDBJ databases">
        <title>Metarhizium humberi genome.</title>
        <authorList>
            <person name="Lysoe E."/>
        </authorList>
    </citation>
    <scope>NUCLEOTIDE SEQUENCE [LARGE SCALE GENOMIC DNA]</scope>
    <source>
        <strain evidence="9 10">ESALQ1638</strain>
    </source>
</reference>
<dbReference type="InterPro" id="IPR001567">
    <property type="entry name" value="Pept_M3A_M3B_dom"/>
</dbReference>
<evidence type="ECO:0000256" key="4">
    <source>
        <dbReference type="ARBA" id="ARBA00022801"/>
    </source>
</evidence>
<evidence type="ECO:0000256" key="7">
    <source>
        <dbReference type="RuleBase" id="RU003435"/>
    </source>
</evidence>
<dbReference type="Gene3D" id="1.10.1370.10">
    <property type="entry name" value="Neurolysin, domain 3"/>
    <property type="match status" value="2"/>
</dbReference>
<evidence type="ECO:0000313" key="10">
    <source>
        <dbReference type="Proteomes" id="UP000764110"/>
    </source>
</evidence>
<dbReference type="Pfam" id="PF01432">
    <property type="entry name" value="Peptidase_M3"/>
    <property type="match status" value="2"/>
</dbReference>
<comment type="similarity">
    <text evidence="1 7">Belongs to the peptidase M3 family.</text>
</comment>
<dbReference type="SUPFAM" id="SSF55486">
    <property type="entry name" value="Metalloproteases ('zincins'), catalytic domain"/>
    <property type="match status" value="1"/>
</dbReference>
<dbReference type="PANTHER" id="PTHR11804:SF84">
    <property type="entry name" value="SACCHAROLYSIN"/>
    <property type="match status" value="1"/>
</dbReference>
<dbReference type="GO" id="GO:0046872">
    <property type="term" value="F:metal ion binding"/>
    <property type="evidence" value="ECO:0007669"/>
    <property type="project" value="UniProtKB-UniRule"/>
</dbReference>
<keyword evidence="5 7" id="KW-0862">Zinc</keyword>
<evidence type="ECO:0000256" key="1">
    <source>
        <dbReference type="ARBA" id="ARBA00006040"/>
    </source>
</evidence>
<dbReference type="InterPro" id="IPR024079">
    <property type="entry name" value="MetalloPept_cat_dom_sf"/>
</dbReference>
<dbReference type="InterPro" id="IPR024077">
    <property type="entry name" value="Neurolysin/TOP_dom2"/>
</dbReference>
<comment type="cofactor">
    <cofactor evidence="7">
        <name>Zn(2+)</name>
        <dbReference type="ChEBI" id="CHEBI:29105"/>
    </cofactor>
    <text evidence="7">Binds 1 zinc ion.</text>
</comment>
<keyword evidence="4 7" id="KW-0378">Hydrolase</keyword>
<dbReference type="PANTHER" id="PTHR11804">
    <property type="entry name" value="PROTEASE M3 THIMET OLIGOPEPTIDASE-RELATED"/>
    <property type="match status" value="1"/>
</dbReference>
<dbReference type="GO" id="GO:0006518">
    <property type="term" value="P:peptide metabolic process"/>
    <property type="evidence" value="ECO:0007669"/>
    <property type="project" value="TreeGrafter"/>
</dbReference>
<keyword evidence="6 7" id="KW-0482">Metalloprotease</keyword>
<keyword evidence="2 7" id="KW-0645">Protease</keyword>
<feature type="domain" description="Peptidase M3A/M3B catalytic" evidence="8">
    <location>
        <begin position="215"/>
        <end position="470"/>
    </location>
</feature>
<evidence type="ECO:0000256" key="2">
    <source>
        <dbReference type="ARBA" id="ARBA00022670"/>
    </source>
</evidence>
<evidence type="ECO:0000256" key="5">
    <source>
        <dbReference type="ARBA" id="ARBA00022833"/>
    </source>
</evidence>
<dbReference type="EMBL" id="JACEFI010000001">
    <property type="protein sequence ID" value="KAH0602177.1"/>
    <property type="molecule type" value="Genomic_DNA"/>
</dbReference>
<dbReference type="Gene3D" id="1.20.1050.40">
    <property type="entry name" value="Endopeptidase. Chain P, domain 1"/>
    <property type="match status" value="1"/>
</dbReference>
<feature type="domain" description="Peptidase M3A/M3B catalytic" evidence="8">
    <location>
        <begin position="552"/>
        <end position="615"/>
    </location>
</feature>